<dbReference type="Proteomes" id="UP000265427">
    <property type="component" value="Unassembled WGS sequence"/>
</dbReference>
<sequence>MRAIGFSHSNIRHALESKLPHLNSTAPRVLLLRGKRDHRRMHSISAVRNCWTKQHCAVVLRQSEWMLSWHRLLRCCRVEYVVDYPLIDHKRSNSFFFPACQWDLHHIAHNHGNGSDYDPAQ</sequence>
<dbReference type="Proteomes" id="UP000285712">
    <property type="component" value="Unassembled WGS sequence"/>
</dbReference>
<evidence type="ECO:0000313" key="3">
    <source>
        <dbReference type="Proteomes" id="UP000265427"/>
    </source>
</evidence>
<name>A0A397ARB1_APHAT</name>
<gene>
    <name evidence="2" type="ORF">DYB35_005681</name>
    <name evidence="1" type="ORF">DYB36_011236</name>
</gene>
<evidence type="ECO:0000313" key="2">
    <source>
        <dbReference type="EMBL" id="RHY99490.1"/>
    </source>
</evidence>
<organism evidence="1 3">
    <name type="scientific">Aphanomyces astaci</name>
    <name type="common">Crayfish plague agent</name>
    <dbReference type="NCBI Taxonomy" id="112090"/>
    <lineage>
        <taxon>Eukaryota</taxon>
        <taxon>Sar</taxon>
        <taxon>Stramenopiles</taxon>
        <taxon>Oomycota</taxon>
        <taxon>Saprolegniomycetes</taxon>
        <taxon>Saprolegniales</taxon>
        <taxon>Verrucalvaceae</taxon>
        <taxon>Aphanomyces</taxon>
    </lineage>
</organism>
<comment type="caution">
    <text evidence="1">The sequence shown here is derived from an EMBL/GenBank/DDBJ whole genome shotgun (WGS) entry which is preliminary data.</text>
</comment>
<protein>
    <submittedName>
        <fullName evidence="1">Uncharacterized protein</fullName>
    </submittedName>
</protein>
<dbReference type="AlphaFoldDB" id="A0A397ARB1"/>
<proteinExistence type="predicted"/>
<evidence type="ECO:0000313" key="4">
    <source>
        <dbReference type="Proteomes" id="UP000285712"/>
    </source>
</evidence>
<dbReference type="EMBL" id="QUSZ01005857">
    <property type="protein sequence ID" value="RHY07951.1"/>
    <property type="molecule type" value="Genomic_DNA"/>
</dbReference>
<reference evidence="3 4" key="1">
    <citation type="submission" date="2018-08" db="EMBL/GenBank/DDBJ databases">
        <title>Aphanomyces genome sequencing and annotation.</title>
        <authorList>
            <person name="Minardi D."/>
            <person name="Oidtmann B."/>
            <person name="Van Der Giezen M."/>
            <person name="Studholme D.J."/>
        </authorList>
    </citation>
    <scope>NUCLEOTIDE SEQUENCE [LARGE SCALE GENOMIC DNA]</scope>
    <source>
        <strain evidence="1 3">Kv</strain>
        <strain evidence="2 4">Sv</strain>
    </source>
</reference>
<evidence type="ECO:0000313" key="1">
    <source>
        <dbReference type="EMBL" id="RHY07951.1"/>
    </source>
</evidence>
<dbReference type="EMBL" id="QUTG01001480">
    <property type="protein sequence ID" value="RHY99490.1"/>
    <property type="molecule type" value="Genomic_DNA"/>
</dbReference>
<accession>A0A397ARB1</accession>